<organism evidence="9 10">
    <name type="scientific">[Emmonsia] crescens</name>
    <dbReference type="NCBI Taxonomy" id="73230"/>
    <lineage>
        <taxon>Eukaryota</taxon>
        <taxon>Fungi</taxon>
        <taxon>Dikarya</taxon>
        <taxon>Ascomycota</taxon>
        <taxon>Pezizomycotina</taxon>
        <taxon>Eurotiomycetes</taxon>
        <taxon>Eurotiomycetidae</taxon>
        <taxon>Onygenales</taxon>
        <taxon>Ajellomycetaceae</taxon>
        <taxon>Emergomyces</taxon>
    </lineage>
</organism>
<evidence type="ECO:0000256" key="2">
    <source>
        <dbReference type="ARBA" id="ARBA00022833"/>
    </source>
</evidence>
<dbReference type="CDD" id="cd00067">
    <property type="entry name" value="GAL4"/>
    <property type="match status" value="1"/>
</dbReference>
<sequence length="477" mass="54635">MDGQPRSLRQKACRGCSAAKTRCDLRRPICSRCSLRKTLCQYPAAAITSESVSPEIGVEDHELPLKHSQKDTRTPQSDSPLEHERLCGDFSPGFELSTPESESLYLHSLLPSHLGVLENELTPMFEDLTNLDTLNYDYELIRNMPDPSSNKSTQLVSSDMGSDSVLKLSQHSMEVILRVTRTWPRMMAKGNQLPPIIHPYQLSDGNIPTPLANCFALVKMWDGQRCGGTSIVQQTVKKEAQAIISLFKTFDERDLTAALQALMIYTLILLFPSNDQLSVSLLDDKLVKHLRTIMHYVVSTGVVLEEESKSARPLWECWVYATCKRRALLSLYIIHWAYSVYHCIPTFDCHELYNIPAPAAKNLWQSTSSEQWEPRYNRWLAQWDGPYYRQGELLRISPGVRIDPRAELWLEEADEFGMIFVAIGKPGHSSWKFLKIKKRGKENKRKGKIEYEYLQVLLFLANALEREPKFDYARDFN</sequence>
<feature type="region of interest" description="Disordered" evidence="7">
    <location>
        <begin position="61"/>
        <end position="82"/>
    </location>
</feature>
<dbReference type="InterPro" id="IPR001138">
    <property type="entry name" value="Zn2Cys6_DnaBD"/>
</dbReference>
<keyword evidence="1" id="KW-0479">Metal-binding</keyword>
<dbReference type="SUPFAM" id="SSF57701">
    <property type="entry name" value="Zn2/Cys6 DNA-binding domain"/>
    <property type="match status" value="1"/>
</dbReference>
<dbReference type="AlphaFoldDB" id="A0A2B7ZFN9"/>
<dbReference type="PROSITE" id="PS00463">
    <property type="entry name" value="ZN2_CY6_FUNGAL_1"/>
    <property type="match status" value="1"/>
</dbReference>
<evidence type="ECO:0000256" key="3">
    <source>
        <dbReference type="ARBA" id="ARBA00023015"/>
    </source>
</evidence>
<dbReference type="GO" id="GO:0003677">
    <property type="term" value="F:DNA binding"/>
    <property type="evidence" value="ECO:0007669"/>
    <property type="project" value="UniProtKB-KW"/>
</dbReference>
<dbReference type="VEuPathDB" id="FungiDB:EMCG_03952"/>
<keyword evidence="2" id="KW-0862">Zinc</keyword>
<proteinExistence type="predicted"/>
<keyword evidence="5" id="KW-0804">Transcription</keyword>
<evidence type="ECO:0000259" key="8">
    <source>
        <dbReference type="PROSITE" id="PS50048"/>
    </source>
</evidence>
<comment type="caution">
    <text evidence="9">The sequence shown here is derived from an EMBL/GenBank/DDBJ whole genome shotgun (WGS) entry which is preliminary data.</text>
</comment>
<dbReference type="STRING" id="73230.A0A2B7ZFN9"/>
<name>A0A2B7ZFN9_9EURO</name>
<keyword evidence="3" id="KW-0805">Transcription regulation</keyword>
<protein>
    <recommendedName>
        <fullName evidence="8">Zn(2)-C6 fungal-type domain-containing protein</fullName>
    </recommendedName>
</protein>
<dbReference type="GO" id="GO:0008270">
    <property type="term" value="F:zinc ion binding"/>
    <property type="evidence" value="ECO:0007669"/>
    <property type="project" value="InterPro"/>
</dbReference>
<keyword evidence="6" id="KW-0539">Nucleus</keyword>
<dbReference type="PANTHER" id="PTHR47660:SF3">
    <property type="entry name" value="FINGER DOMAIN PROTEIN, PUTATIVE (AFU_ORTHOLOGUE AFUA_4G03310)-RELATED"/>
    <property type="match status" value="1"/>
</dbReference>
<evidence type="ECO:0000256" key="7">
    <source>
        <dbReference type="SAM" id="MobiDB-lite"/>
    </source>
</evidence>
<evidence type="ECO:0000256" key="6">
    <source>
        <dbReference type="ARBA" id="ARBA00023242"/>
    </source>
</evidence>
<dbReference type="SMART" id="SM00066">
    <property type="entry name" value="GAL4"/>
    <property type="match status" value="1"/>
</dbReference>
<dbReference type="PANTHER" id="PTHR47660">
    <property type="entry name" value="TRANSCRIPTION FACTOR WITH C2H2 AND ZN(2)-CYS(6) DNA BINDING DOMAIN (EUROFUNG)-RELATED-RELATED"/>
    <property type="match status" value="1"/>
</dbReference>
<keyword evidence="10" id="KW-1185">Reference proteome</keyword>
<accession>A0A2B7ZFN9</accession>
<dbReference type="EMBL" id="PDND01000107">
    <property type="protein sequence ID" value="PGH32003.1"/>
    <property type="molecule type" value="Genomic_DNA"/>
</dbReference>
<dbReference type="PROSITE" id="PS50048">
    <property type="entry name" value="ZN2_CY6_FUNGAL_2"/>
    <property type="match status" value="1"/>
</dbReference>
<dbReference type="InterPro" id="IPR036864">
    <property type="entry name" value="Zn2-C6_fun-type_DNA-bd_sf"/>
</dbReference>
<evidence type="ECO:0000313" key="9">
    <source>
        <dbReference type="EMBL" id="PGH32003.1"/>
    </source>
</evidence>
<feature type="domain" description="Zn(2)-C6 fungal-type" evidence="8">
    <location>
        <begin position="12"/>
        <end position="42"/>
    </location>
</feature>
<dbReference type="GO" id="GO:0000981">
    <property type="term" value="F:DNA-binding transcription factor activity, RNA polymerase II-specific"/>
    <property type="evidence" value="ECO:0007669"/>
    <property type="project" value="InterPro"/>
</dbReference>
<feature type="compositionally biased region" description="Basic and acidic residues" evidence="7">
    <location>
        <begin position="61"/>
        <end position="73"/>
    </location>
</feature>
<evidence type="ECO:0000313" key="10">
    <source>
        <dbReference type="Proteomes" id="UP000226031"/>
    </source>
</evidence>
<evidence type="ECO:0000256" key="1">
    <source>
        <dbReference type="ARBA" id="ARBA00022723"/>
    </source>
</evidence>
<reference evidence="9 10" key="1">
    <citation type="submission" date="2017-10" db="EMBL/GenBank/DDBJ databases">
        <title>Comparative genomics in systemic dimorphic fungi from Ajellomycetaceae.</title>
        <authorList>
            <person name="Munoz J.F."/>
            <person name="Mcewen J.G."/>
            <person name="Clay O.K."/>
            <person name="Cuomo C.A."/>
        </authorList>
    </citation>
    <scope>NUCLEOTIDE SEQUENCE [LARGE SCALE GENOMIC DNA]</scope>
    <source>
        <strain evidence="9 10">UAMH4076</strain>
    </source>
</reference>
<gene>
    <name evidence="9" type="ORF">GX50_05197</name>
</gene>
<keyword evidence="4" id="KW-0238">DNA-binding</keyword>
<dbReference type="Gene3D" id="4.10.240.10">
    <property type="entry name" value="Zn(2)-C6 fungal-type DNA-binding domain"/>
    <property type="match status" value="1"/>
</dbReference>
<evidence type="ECO:0000256" key="5">
    <source>
        <dbReference type="ARBA" id="ARBA00023163"/>
    </source>
</evidence>
<dbReference type="Pfam" id="PF00172">
    <property type="entry name" value="Zn_clus"/>
    <property type="match status" value="1"/>
</dbReference>
<evidence type="ECO:0000256" key="4">
    <source>
        <dbReference type="ARBA" id="ARBA00023125"/>
    </source>
</evidence>
<dbReference type="Proteomes" id="UP000226031">
    <property type="component" value="Unassembled WGS sequence"/>
</dbReference>